<dbReference type="Proteomes" id="UP000326582">
    <property type="component" value="Chromosome 2"/>
</dbReference>
<accession>A0ACD0WGF7</accession>
<organism evidence="1 2">
    <name type="scientific">Clavispora lusitaniae</name>
    <name type="common">Candida lusitaniae</name>
    <dbReference type="NCBI Taxonomy" id="36911"/>
    <lineage>
        <taxon>Eukaryota</taxon>
        <taxon>Fungi</taxon>
        <taxon>Dikarya</taxon>
        <taxon>Ascomycota</taxon>
        <taxon>Saccharomycotina</taxon>
        <taxon>Pichiomycetes</taxon>
        <taxon>Metschnikowiaceae</taxon>
        <taxon>Clavispora</taxon>
    </lineage>
</organism>
<evidence type="ECO:0000313" key="1">
    <source>
        <dbReference type="EMBL" id="QFZ26654.1"/>
    </source>
</evidence>
<dbReference type="EMBL" id="CP038485">
    <property type="protein sequence ID" value="QFZ26654.1"/>
    <property type="molecule type" value="Genomic_DNA"/>
</dbReference>
<keyword evidence="2" id="KW-1185">Reference proteome</keyword>
<protein>
    <submittedName>
        <fullName evidence="1">Uncharacterized protein</fullName>
    </submittedName>
</protein>
<gene>
    <name evidence="1" type="ORF">EJF14_20566</name>
</gene>
<proteinExistence type="predicted"/>
<name>A0ACD0WGF7_CLALS</name>
<evidence type="ECO:0000313" key="2">
    <source>
        <dbReference type="Proteomes" id="UP000326582"/>
    </source>
</evidence>
<reference evidence="2" key="1">
    <citation type="journal article" date="2019" name="MBio">
        <title>Comparative genomics for the elucidation of multidrug resistance (MDR) in Candida lusitaniae.</title>
        <authorList>
            <person name="Kannan A."/>
            <person name="Asner S.A."/>
            <person name="Trachsel E."/>
            <person name="Kelly S."/>
            <person name="Parker J."/>
            <person name="Sanglard D."/>
        </authorList>
    </citation>
    <scope>NUCLEOTIDE SEQUENCE [LARGE SCALE GENOMIC DNA]</scope>
    <source>
        <strain evidence="2">P1</strain>
    </source>
</reference>
<sequence>MSEFSFSSSPLKRSRDDYEILSSPIKRSQRHQIHSEAHLATVSLMMEASKHQKNSLKEEEPISEPESSYKQKAFWPEINRLRSTR</sequence>